<evidence type="ECO:0000313" key="8">
    <source>
        <dbReference type="Proteomes" id="UP001332192"/>
    </source>
</evidence>
<evidence type="ECO:0000313" key="7">
    <source>
        <dbReference type="EMBL" id="WRP17496.1"/>
    </source>
</evidence>
<organism evidence="7 8">
    <name type="scientific">Carboxydichorda subterranea</name>
    <dbReference type="NCBI Taxonomy" id="3109565"/>
    <lineage>
        <taxon>Bacteria</taxon>
        <taxon>Bacillati</taxon>
        <taxon>Bacillota</taxon>
        <taxon>Limnochordia</taxon>
        <taxon>Limnochordales</taxon>
        <taxon>Geochordaceae</taxon>
        <taxon>Carboxydichorda</taxon>
    </lineage>
</organism>
<dbReference type="GO" id="GO:0008483">
    <property type="term" value="F:transaminase activity"/>
    <property type="evidence" value="ECO:0007669"/>
    <property type="project" value="UniProtKB-KW"/>
</dbReference>
<comment type="cofactor">
    <cofactor evidence="1">
        <name>pyridoxal 5'-phosphate</name>
        <dbReference type="ChEBI" id="CHEBI:597326"/>
    </cofactor>
</comment>
<comment type="similarity">
    <text evidence="2">Belongs to the class-V pyridoxal-phosphate-dependent aminotransferase family.</text>
</comment>
<dbReference type="RefSeq" id="WP_324716766.1">
    <property type="nucleotide sequence ID" value="NZ_CP141615.1"/>
</dbReference>
<gene>
    <name evidence="7" type="ORF">U7230_00310</name>
</gene>
<dbReference type="EMBL" id="CP141615">
    <property type="protein sequence ID" value="WRP17496.1"/>
    <property type="molecule type" value="Genomic_DNA"/>
</dbReference>
<keyword evidence="8" id="KW-1185">Reference proteome</keyword>
<protein>
    <submittedName>
        <fullName evidence="7">Alanine--glyoxylate aminotransferase family protein</fullName>
    </submittedName>
</protein>
<dbReference type="Proteomes" id="UP001332192">
    <property type="component" value="Chromosome"/>
</dbReference>
<dbReference type="InterPro" id="IPR024169">
    <property type="entry name" value="SP_NH2Trfase/AEP_transaminase"/>
</dbReference>
<keyword evidence="3 7" id="KW-0032">Aminotransferase</keyword>
<dbReference type="PIRSF" id="PIRSF000524">
    <property type="entry name" value="SPT"/>
    <property type="match status" value="1"/>
</dbReference>
<dbReference type="Gene3D" id="3.40.640.10">
    <property type="entry name" value="Type I PLP-dependent aspartate aminotransferase-like (Major domain)"/>
    <property type="match status" value="1"/>
</dbReference>
<dbReference type="InterPro" id="IPR015422">
    <property type="entry name" value="PyrdxlP-dep_Trfase_small"/>
</dbReference>
<sequence>MEWPFMTAASGPVEVTDEVLRAQSRPVLYHYDPAFVDFFDHTSSLLKQVYRTQYDVVILQGEAVLGLEAAAASLLDPGDKVLNLVSGVFGKWFELYVERHGGQVIELAVPYNEAIDPADVERTLDRHPDVKVLSVVHSETPSGTINPVAEIGRIARERGVLTVVDTVSGLGGEVLSPEEWNIDVAVAGPQKCLGGPPGLSLMAVSPAAWEAMQRRKPPLRSSFLSLLDWKDTWLEQRRFPYTPSVSLIYALESALRHVLEVGVEPYAARHAAIARACREGVKALGLRLWPARESIAGNAVTAVHVPDGITDEQLRGHMRSRYGVMISGGYGELAGKLFRLGHMGKAAHPAYLAAQLAVLERSLADLGFPVKLGAGVGAALEALGDWPPGGCSEGRSRRP</sequence>
<dbReference type="PANTHER" id="PTHR21152:SF24">
    <property type="entry name" value="ALANINE--GLYOXYLATE AMINOTRANSFERASE 1"/>
    <property type="match status" value="1"/>
</dbReference>
<dbReference type="Gene3D" id="3.90.1150.10">
    <property type="entry name" value="Aspartate Aminotransferase, domain 1"/>
    <property type="match status" value="1"/>
</dbReference>
<evidence type="ECO:0000259" key="6">
    <source>
        <dbReference type="Pfam" id="PF00266"/>
    </source>
</evidence>
<dbReference type="PANTHER" id="PTHR21152">
    <property type="entry name" value="AMINOTRANSFERASE CLASS V"/>
    <property type="match status" value="1"/>
</dbReference>
<name>A0ABZ1BXT4_9FIRM</name>
<proteinExistence type="inferred from homology"/>
<evidence type="ECO:0000256" key="2">
    <source>
        <dbReference type="ARBA" id="ARBA00009236"/>
    </source>
</evidence>
<reference evidence="7 8" key="1">
    <citation type="journal article" date="2024" name="Front. Microbiol.">
        <title>Novel thermophilic genera Geochorda gen. nov. and Carboxydochorda gen. nov. from the deep terrestrial subsurface reveal the ecophysiological diversity in the class Limnochordia.</title>
        <authorList>
            <person name="Karnachuk O.V."/>
            <person name="Lukina A.P."/>
            <person name="Avakyan M.R."/>
            <person name="Kadnikov V.V."/>
            <person name="Begmatov S."/>
            <person name="Beletsky A.V."/>
            <person name="Vlasova K.G."/>
            <person name="Novikov A.A."/>
            <person name="Shcherbakova V.A."/>
            <person name="Mardanov A.V."/>
            <person name="Ravin N.V."/>
        </authorList>
    </citation>
    <scope>NUCLEOTIDE SEQUENCE [LARGE SCALE GENOMIC DNA]</scope>
    <source>
        <strain evidence="7 8">L945</strain>
    </source>
</reference>
<accession>A0ABZ1BXT4</accession>
<evidence type="ECO:0000256" key="5">
    <source>
        <dbReference type="ARBA" id="ARBA00022898"/>
    </source>
</evidence>
<dbReference type="InterPro" id="IPR015421">
    <property type="entry name" value="PyrdxlP-dep_Trfase_major"/>
</dbReference>
<evidence type="ECO:0000256" key="1">
    <source>
        <dbReference type="ARBA" id="ARBA00001933"/>
    </source>
</evidence>
<keyword evidence="4" id="KW-0808">Transferase</keyword>
<dbReference type="InterPro" id="IPR000192">
    <property type="entry name" value="Aminotrans_V_dom"/>
</dbReference>
<evidence type="ECO:0000256" key="4">
    <source>
        <dbReference type="ARBA" id="ARBA00022679"/>
    </source>
</evidence>
<dbReference type="SUPFAM" id="SSF53383">
    <property type="entry name" value="PLP-dependent transferases"/>
    <property type="match status" value="1"/>
</dbReference>
<dbReference type="InterPro" id="IPR015424">
    <property type="entry name" value="PyrdxlP-dep_Trfase"/>
</dbReference>
<keyword evidence="5" id="KW-0663">Pyridoxal phosphate</keyword>
<feature type="domain" description="Aminotransferase class V" evidence="6">
    <location>
        <begin position="39"/>
        <end position="329"/>
    </location>
</feature>
<dbReference type="Pfam" id="PF00266">
    <property type="entry name" value="Aminotran_5"/>
    <property type="match status" value="1"/>
</dbReference>
<evidence type="ECO:0000256" key="3">
    <source>
        <dbReference type="ARBA" id="ARBA00022576"/>
    </source>
</evidence>